<dbReference type="InterPro" id="IPR044609">
    <property type="entry name" value="FKBP2/11"/>
</dbReference>
<protein>
    <recommendedName>
        <fullName evidence="5">Peptidyl-prolyl cis-trans isomerase</fullName>
        <ecNumber evidence="5">5.2.1.8</ecNumber>
    </recommendedName>
</protein>
<organism evidence="7 8">
    <name type="scientific">Bifidobacterium adolescentis</name>
    <dbReference type="NCBI Taxonomy" id="1680"/>
    <lineage>
        <taxon>Bacteria</taxon>
        <taxon>Bacillati</taxon>
        <taxon>Actinomycetota</taxon>
        <taxon>Actinomycetes</taxon>
        <taxon>Bifidobacteriales</taxon>
        <taxon>Bifidobacteriaceae</taxon>
        <taxon>Bifidobacterium</taxon>
    </lineage>
</organism>
<evidence type="ECO:0000256" key="2">
    <source>
        <dbReference type="ARBA" id="ARBA00023110"/>
    </source>
</evidence>
<evidence type="ECO:0000259" key="6">
    <source>
        <dbReference type="PROSITE" id="PS50059"/>
    </source>
</evidence>
<sequence>MVLILVTLCFFKEVHHASEMPVVNAEFGDRPTIEFPTEIAPAGLKVVELFEGNGPMVRRGDTVTVNYHGVVWGKDTPFDSSFDRHQPATFGIGVGQVIKGWDQTVPGHNVGSRLVVSIPPEYGYGSRGVPQAGIGGEDTLVFVIDIISTR</sequence>
<reference evidence="7 8" key="1">
    <citation type="submission" date="2018-08" db="EMBL/GenBank/DDBJ databases">
        <title>A genome reference for cultivated species of the human gut microbiota.</title>
        <authorList>
            <person name="Zou Y."/>
            <person name="Xue W."/>
            <person name="Luo G."/>
        </authorList>
    </citation>
    <scope>NUCLEOTIDE SEQUENCE [LARGE SCALE GENOMIC DNA]</scope>
    <source>
        <strain evidence="7 8">AF45-19</strain>
    </source>
</reference>
<proteinExistence type="inferred from homology"/>
<comment type="catalytic activity">
    <reaction evidence="1 4 5">
        <text>[protein]-peptidylproline (omega=180) = [protein]-peptidylproline (omega=0)</text>
        <dbReference type="Rhea" id="RHEA:16237"/>
        <dbReference type="Rhea" id="RHEA-COMP:10747"/>
        <dbReference type="Rhea" id="RHEA-COMP:10748"/>
        <dbReference type="ChEBI" id="CHEBI:83833"/>
        <dbReference type="ChEBI" id="CHEBI:83834"/>
        <dbReference type="EC" id="5.2.1.8"/>
    </reaction>
</comment>
<dbReference type="EC" id="5.2.1.8" evidence="5"/>
<accession>A0A415FWU8</accession>
<comment type="caution">
    <text evidence="7">The sequence shown here is derived from an EMBL/GenBank/DDBJ whole genome shotgun (WGS) entry which is preliminary data.</text>
</comment>
<keyword evidence="2 4" id="KW-0697">Rotamase</keyword>
<dbReference type="AlphaFoldDB" id="A0A415FWU8"/>
<dbReference type="PANTHER" id="PTHR45779:SF7">
    <property type="entry name" value="PEPTIDYLPROLYL ISOMERASE"/>
    <property type="match status" value="1"/>
</dbReference>
<evidence type="ECO:0000256" key="5">
    <source>
        <dbReference type="RuleBase" id="RU003915"/>
    </source>
</evidence>
<dbReference type="SUPFAM" id="SSF54534">
    <property type="entry name" value="FKBP-like"/>
    <property type="match status" value="1"/>
</dbReference>
<name>A0A415FWU8_BIFAD</name>
<keyword evidence="3 4" id="KW-0413">Isomerase</keyword>
<gene>
    <name evidence="7" type="ORF">DW072_01645</name>
</gene>
<evidence type="ECO:0000256" key="1">
    <source>
        <dbReference type="ARBA" id="ARBA00000971"/>
    </source>
</evidence>
<dbReference type="PANTHER" id="PTHR45779">
    <property type="entry name" value="PEPTIDYLPROLYL ISOMERASE"/>
    <property type="match status" value="1"/>
</dbReference>
<dbReference type="InterPro" id="IPR001179">
    <property type="entry name" value="PPIase_FKBP_dom"/>
</dbReference>
<dbReference type="GO" id="GO:0003755">
    <property type="term" value="F:peptidyl-prolyl cis-trans isomerase activity"/>
    <property type="evidence" value="ECO:0007669"/>
    <property type="project" value="UniProtKB-UniRule"/>
</dbReference>
<dbReference type="PROSITE" id="PS50059">
    <property type="entry name" value="FKBP_PPIASE"/>
    <property type="match status" value="1"/>
</dbReference>
<dbReference type="InterPro" id="IPR046357">
    <property type="entry name" value="PPIase_dom_sf"/>
</dbReference>
<dbReference type="EMBL" id="QRNG01000001">
    <property type="protein sequence ID" value="RHK27411.1"/>
    <property type="molecule type" value="Genomic_DNA"/>
</dbReference>
<dbReference type="Pfam" id="PF00254">
    <property type="entry name" value="FKBP_C"/>
    <property type="match status" value="1"/>
</dbReference>
<dbReference type="Proteomes" id="UP000285262">
    <property type="component" value="Unassembled WGS sequence"/>
</dbReference>
<evidence type="ECO:0000313" key="8">
    <source>
        <dbReference type="Proteomes" id="UP000285262"/>
    </source>
</evidence>
<comment type="similarity">
    <text evidence="5">Belongs to the FKBP-type PPIase family.</text>
</comment>
<evidence type="ECO:0000256" key="4">
    <source>
        <dbReference type="PROSITE-ProRule" id="PRU00277"/>
    </source>
</evidence>
<feature type="domain" description="PPIase FKBP-type" evidence="6">
    <location>
        <begin position="60"/>
        <end position="150"/>
    </location>
</feature>
<evidence type="ECO:0000256" key="3">
    <source>
        <dbReference type="ARBA" id="ARBA00023235"/>
    </source>
</evidence>
<evidence type="ECO:0000313" key="7">
    <source>
        <dbReference type="EMBL" id="RHK27411.1"/>
    </source>
</evidence>
<dbReference type="Gene3D" id="3.10.50.40">
    <property type="match status" value="1"/>
</dbReference>